<sequence length="1434" mass="156834">MVGLRNCSTWEPLLLKSSCIKSCANGCSLGITAHLSYANADTESVEGVFIYPLGEKEVVVGFEAAIAGRLIQSRGKLECCLDCCPGSGLESQCGSGLEWSCCGSSGLDAECSNGHLILDEDLERTTFIVGTGLIAPMDIVSISISTTLELPTLENGAIRIVYPTLLTPIVTGQVTSSKSENGGKSEESGCVLNSVASPLSEVEQSLNPANLPLRPTSCFGATSGKQDRALDPEQQCAHSIFTSPAANLAPYELNFQLLVRGACLLAGTAIFPLSLSRNVLILLLILSKLTPGLESPTHALRADADPSAQSASATYITLAQEHPYDRHIEVILHLSEAHSPLVILERGRFSFGQYEEQISSRRDFIRCTRKDSEPERKLEFVRKRYHKDILSSPVLMLNFCPDLLGEPLELHRATRELLFLVDRSGSMSGTKIQSVKEAMVIALKSLPPGTKLNIVGFGTTIKPLFTSSKLSTDVTILQACEYLQRMRADMKGTNLLGALSWVYQQPMQRSYPRQVFIITDGCVSNVAKVLELVRRNACAGRCFGLGLGPKACRRLLQGVAKLTGGTAEYLDDEERLQPKVIKSLKKAFEPVLTDVRVDWYLPENMEALLSPNDIPPLYPGNRLIGYCTLYDMTGFKLKTESHRQDCKGVHRGSTGSVFGLSNDELSPSSTTELMPVVTGTESSNLEEAVREISREISSEFSCARDVTDPGSSPGVDIEWSSDVRERIQQSSYIQEQYVLTHCSLSSEPSLQTHSHTRASTNSDSAGGVFLPDPHSPGSVLDTGSLPQGLEKMPPPEQRSSLCRWADTAWSQNLSGETDSSADKTGLLDQDKESQRRHKARVRSTMAARSFSSPQGELEMHRLRRALERVSFDQTLGGRLDESDGETKPPSRGTLSYKSITDSSKLAKKGCVFDYPLISSRHPSDGLMLPASPLDWDTFTDPEYLFSAAPPDPQPGQCRALIHGLLNGRAVSWEVSVDLGHLWTPEHQETPVAEKHSVGTGEEGNPGEGWGEMIHQLTARSVIRDFEKMAEKEGDTRHGSAKRYRTKAIQTSKHCNIICMYTTFTTTDGNPSKTCPDNLDPQTPGTSLDNRWSVHSGSRRNKAYSAGLGRRRTSRDSEDTEETWNLADVGDRVFSATAPSLTGVSCTRSQRSIESKSMESFFGARFPLGRLRSSISSGKQVPLKSHCLSAEIEKQPEAEALDYLPLIPLERLKRASPYSLHRRSLSPPFRCTSPSAPSLSTSAKPPTAPTFHHVTFSLSSCSLTKPTTPPFHHTPDDTTLMLEAKLPRRHPSDRDPASPPELHSSEEGSLELSVGPSPSQGQADSGRGSETDICEGSSIESAALLVSSQLAQEELESSSWATAVALAWLEHRCAGYFMEWELVAAKADFWLRCQDLPEGLDLAGLRGAARQLFLLLRHWDENIKLNMLCYNPNNV</sequence>
<feature type="non-terminal residue" evidence="3">
    <location>
        <position position="1"/>
    </location>
</feature>
<evidence type="ECO:0000259" key="2">
    <source>
        <dbReference type="PROSITE" id="PS50234"/>
    </source>
</evidence>
<feature type="region of interest" description="Disordered" evidence="1">
    <location>
        <begin position="1287"/>
        <end position="1332"/>
    </location>
</feature>
<feature type="compositionally biased region" description="Polar residues" evidence="1">
    <location>
        <begin position="1068"/>
        <end position="1095"/>
    </location>
</feature>
<organism evidence="3">
    <name type="scientific">Tetraodon nigroviridis</name>
    <name type="common">Spotted green pufferfish</name>
    <name type="synonym">Chelonodon nigroviridis</name>
    <dbReference type="NCBI Taxonomy" id="99883"/>
    <lineage>
        <taxon>Eukaryota</taxon>
        <taxon>Metazoa</taxon>
        <taxon>Chordata</taxon>
        <taxon>Craniata</taxon>
        <taxon>Vertebrata</taxon>
        <taxon>Euteleostomi</taxon>
        <taxon>Actinopterygii</taxon>
        <taxon>Neopterygii</taxon>
        <taxon>Teleostei</taxon>
        <taxon>Neoteleostei</taxon>
        <taxon>Acanthomorphata</taxon>
        <taxon>Eupercaria</taxon>
        <taxon>Tetraodontiformes</taxon>
        <taxon>Tetradontoidea</taxon>
        <taxon>Tetraodontidae</taxon>
        <taxon>Tetraodon</taxon>
    </lineage>
</organism>
<accession>Q4RV83</accession>
<protein>
    <submittedName>
        <fullName evidence="3">(spotted green pufferfish) hypothetical protein</fullName>
    </submittedName>
</protein>
<dbReference type="InterPro" id="IPR052627">
    <property type="entry name" value="VWA_domain-containing"/>
</dbReference>
<feature type="region of interest" description="Disordered" evidence="1">
    <location>
        <begin position="813"/>
        <end position="856"/>
    </location>
</feature>
<name>Q4RV83_TETNG</name>
<dbReference type="KEGG" id="tng:GSTEN00028460G001"/>
<dbReference type="Pfam" id="PF13768">
    <property type="entry name" value="VWA_3"/>
    <property type="match status" value="1"/>
</dbReference>
<feature type="compositionally biased region" description="Low complexity" evidence="1">
    <location>
        <begin position="1231"/>
        <end position="1244"/>
    </location>
</feature>
<comment type="caution">
    <text evidence="3">The sequence shown here is derived from an EMBL/GenBank/DDBJ whole genome shotgun (WGS) entry which is preliminary data.</text>
</comment>
<dbReference type="PANTHER" id="PTHR46299">
    <property type="entry name" value="VON WILLEBRAND FACTOR A DOMAIN-CONTAINING PROTEIN 5B2-RELATED"/>
    <property type="match status" value="1"/>
</dbReference>
<evidence type="ECO:0000313" key="3">
    <source>
        <dbReference type="EMBL" id="CAG07699.1"/>
    </source>
</evidence>
<dbReference type="Pfam" id="PF13757">
    <property type="entry name" value="VIT_2"/>
    <property type="match status" value="1"/>
</dbReference>
<dbReference type="InterPro" id="IPR002035">
    <property type="entry name" value="VWF_A"/>
</dbReference>
<reference evidence="3" key="2">
    <citation type="submission" date="2004-02" db="EMBL/GenBank/DDBJ databases">
        <authorList>
            <consortium name="Genoscope"/>
            <consortium name="Whitehead Institute Centre for Genome Research"/>
        </authorList>
    </citation>
    <scope>NUCLEOTIDE SEQUENCE</scope>
</reference>
<feature type="domain" description="VWFA" evidence="2">
    <location>
        <begin position="416"/>
        <end position="584"/>
    </location>
</feature>
<gene>
    <name evidence="3" type="ORF">GSTENG00028460001</name>
</gene>
<dbReference type="PROSITE" id="PS50234">
    <property type="entry name" value="VWFA"/>
    <property type="match status" value="1"/>
</dbReference>
<dbReference type="Gene3D" id="3.40.50.410">
    <property type="entry name" value="von Willebrand factor, type A domain"/>
    <property type="match status" value="1"/>
</dbReference>
<dbReference type="SMART" id="SM00327">
    <property type="entry name" value="VWA"/>
    <property type="match status" value="1"/>
</dbReference>
<dbReference type="PANTHER" id="PTHR46299:SF2">
    <property type="entry name" value="VON WILLEBRAND FACTOR A DOMAIN-CONTAINING PROTEIN 5B2"/>
    <property type="match status" value="1"/>
</dbReference>
<proteinExistence type="predicted"/>
<evidence type="ECO:0000256" key="1">
    <source>
        <dbReference type="SAM" id="MobiDB-lite"/>
    </source>
</evidence>
<feature type="region of interest" description="Disordered" evidence="1">
    <location>
        <begin position="1068"/>
        <end position="1119"/>
    </location>
</feature>
<feature type="region of interest" description="Disordered" evidence="1">
    <location>
        <begin position="1221"/>
        <end position="1246"/>
    </location>
</feature>
<reference evidence="3" key="1">
    <citation type="journal article" date="2004" name="Nature">
        <title>Genome duplication in the teleost fish Tetraodon nigroviridis reveals the early vertebrate proto-karyotype.</title>
        <authorList>
            <person name="Jaillon O."/>
            <person name="Aury J.-M."/>
            <person name="Brunet F."/>
            <person name="Petit J.-L."/>
            <person name="Stange-Thomann N."/>
            <person name="Mauceli E."/>
            <person name="Bouneau L."/>
            <person name="Fischer C."/>
            <person name="Ozouf-Costaz C."/>
            <person name="Bernot A."/>
            <person name="Nicaud S."/>
            <person name="Jaffe D."/>
            <person name="Fisher S."/>
            <person name="Lutfalla G."/>
            <person name="Dossat C."/>
            <person name="Segurens B."/>
            <person name="Dasilva C."/>
            <person name="Salanoubat M."/>
            <person name="Levy M."/>
            <person name="Boudet N."/>
            <person name="Castellano S."/>
            <person name="Anthouard V."/>
            <person name="Jubin C."/>
            <person name="Castelli V."/>
            <person name="Katinka M."/>
            <person name="Vacherie B."/>
            <person name="Biemont C."/>
            <person name="Skalli Z."/>
            <person name="Cattolico L."/>
            <person name="Poulain J."/>
            <person name="De Berardinis V."/>
            <person name="Cruaud C."/>
            <person name="Duprat S."/>
            <person name="Brottier P."/>
            <person name="Coutanceau J.-P."/>
            <person name="Gouzy J."/>
            <person name="Parra G."/>
            <person name="Lardier G."/>
            <person name="Chapple C."/>
            <person name="McKernan K.J."/>
            <person name="McEwan P."/>
            <person name="Bosak S."/>
            <person name="Kellis M."/>
            <person name="Volff J.-N."/>
            <person name="Guigo R."/>
            <person name="Zody M.C."/>
            <person name="Mesirov J."/>
            <person name="Lindblad-Toh K."/>
            <person name="Birren B."/>
            <person name="Nusbaum C."/>
            <person name="Kahn D."/>
            <person name="Robinson-Rechavi M."/>
            <person name="Laudet V."/>
            <person name="Schachter V."/>
            <person name="Quetier F."/>
            <person name="Saurin W."/>
            <person name="Scarpelli C."/>
            <person name="Wincker P."/>
            <person name="Lander E.S."/>
            <person name="Weissenbach J."/>
            <person name="Roest Crollius H."/>
        </authorList>
    </citation>
    <scope>NUCLEOTIDE SEQUENCE [LARGE SCALE GENOMIC DNA]</scope>
</reference>
<dbReference type="EMBL" id="CAAE01014992">
    <property type="protein sequence ID" value="CAG07699.1"/>
    <property type="molecule type" value="Genomic_DNA"/>
</dbReference>
<dbReference type="InterPro" id="IPR036465">
    <property type="entry name" value="vWFA_dom_sf"/>
</dbReference>
<feature type="compositionally biased region" description="Basic and acidic residues" evidence="1">
    <location>
        <begin position="878"/>
        <end position="888"/>
    </location>
</feature>
<dbReference type="SUPFAM" id="SSF53300">
    <property type="entry name" value="vWA-like"/>
    <property type="match status" value="1"/>
</dbReference>
<dbReference type="InterPro" id="IPR013694">
    <property type="entry name" value="VIT"/>
</dbReference>
<feature type="region of interest" description="Disordered" evidence="1">
    <location>
        <begin position="873"/>
        <end position="898"/>
    </location>
</feature>
<dbReference type="OrthoDB" id="1729737at2759"/>
<feature type="compositionally biased region" description="Polar residues" evidence="1">
    <location>
        <begin position="748"/>
        <end position="764"/>
    </location>
</feature>
<feature type="region of interest" description="Disordered" evidence="1">
    <location>
        <begin position="748"/>
        <end position="800"/>
    </location>
</feature>